<organism evidence="1 2">
    <name type="scientific">Meloidogyne hapla</name>
    <name type="common">Root-knot nematode worm</name>
    <dbReference type="NCBI Taxonomy" id="6305"/>
    <lineage>
        <taxon>Eukaryota</taxon>
        <taxon>Metazoa</taxon>
        <taxon>Ecdysozoa</taxon>
        <taxon>Nematoda</taxon>
        <taxon>Chromadorea</taxon>
        <taxon>Rhabditida</taxon>
        <taxon>Tylenchina</taxon>
        <taxon>Tylenchomorpha</taxon>
        <taxon>Tylenchoidea</taxon>
        <taxon>Meloidogynidae</taxon>
        <taxon>Meloidogyninae</taxon>
        <taxon>Meloidogyne</taxon>
    </lineage>
</organism>
<protein>
    <submittedName>
        <fullName evidence="2">Four helix bundle protein</fullName>
    </submittedName>
</protein>
<evidence type="ECO:0000313" key="1">
    <source>
        <dbReference type="Proteomes" id="UP000095281"/>
    </source>
</evidence>
<accession>A0A1I8BK52</accession>
<reference evidence="2" key="1">
    <citation type="submission" date="2016-11" db="UniProtKB">
        <authorList>
            <consortium name="WormBaseParasite"/>
        </authorList>
    </citation>
    <scope>IDENTIFICATION</scope>
</reference>
<dbReference type="AlphaFoldDB" id="A0A1I8BK52"/>
<dbReference type="Proteomes" id="UP000095281">
    <property type="component" value="Unplaced"/>
</dbReference>
<keyword evidence="1" id="KW-1185">Reference proteome</keyword>
<name>A0A1I8BK52_MELHA</name>
<dbReference type="WBParaSite" id="MhA1_Contig280.frz3.gene38">
    <property type="protein sequence ID" value="MhA1_Contig280.frz3.gene38"/>
    <property type="gene ID" value="MhA1_Contig280.frz3.gene38"/>
</dbReference>
<sequence>MDILTAKNNQQLIKDNPQNHDSNSKGETTTISTIAVRAEPHSTLVVALLKVDDLLARAEQIASEQTEVSDVIVYEAMANGLATAWRGLSRQLEMRGYILSDTKRLYELALKQEELSKLLGSRLQSTNSNASIDSHEAIIDGKSA</sequence>
<proteinExistence type="predicted"/>
<evidence type="ECO:0000313" key="2">
    <source>
        <dbReference type="WBParaSite" id="MhA1_Contig280.frz3.gene38"/>
    </source>
</evidence>